<dbReference type="CDD" id="cd09272">
    <property type="entry name" value="RNase_HI_RT_Ty1"/>
    <property type="match status" value="1"/>
</dbReference>
<evidence type="ECO:0000313" key="1">
    <source>
        <dbReference type="EMBL" id="KAK1668333.1"/>
    </source>
</evidence>
<organism evidence="1 2">
    <name type="scientific">Lolium multiflorum</name>
    <name type="common">Italian ryegrass</name>
    <name type="synonym">Lolium perenne subsp. multiflorum</name>
    <dbReference type="NCBI Taxonomy" id="4521"/>
    <lineage>
        <taxon>Eukaryota</taxon>
        <taxon>Viridiplantae</taxon>
        <taxon>Streptophyta</taxon>
        <taxon>Embryophyta</taxon>
        <taxon>Tracheophyta</taxon>
        <taxon>Spermatophyta</taxon>
        <taxon>Magnoliopsida</taxon>
        <taxon>Liliopsida</taxon>
        <taxon>Poales</taxon>
        <taxon>Poaceae</taxon>
        <taxon>BOP clade</taxon>
        <taxon>Pooideae</taxon>
        <taxon>Poodae</taxon>
        <taxon>Poeae</taxon>
        <taxon>Poeae Chloroplast Group 2 (Poeae type)</taxon>
        <taxon>Loliodinae</taxon>
        <taxon>Loliinae</taxon>
        <taxon>Lolium</taxon>
    </lineage>
</organism>
<protein>
    <recommendedName>
        <fullName evidence="3">Polyprotein</fullName>
    </recommendedName>
</protein>
<proteinExistence type="predicted"/>
<dbReference type="EMBL" id="JAUUTY010000003">
    <property type="protein sequence ID" value="KAK1668333.1"/>
    <property type="molecule type" value="Genomic_DNA"/>
</dbReference>
<dbReference type="Proteomes" id="UP001231189">
    <property type="component" value="Unassembled WGS sequence"/>
</dbReference>
<dbReference type="PANTHER" id="PTHR11439">
    <property type="entry name" value="GAG-POL-RELATED RETROTRANSPOSON"/>
    <property type="match status" value="1"/>
</dbReference>
<gene>
    <name evidence="1" type="ORF">QYE76_056492</name>
</gene>
<name>A0AAD8WPW8_LOLMU</name>
<reference evidence="1" key="1">
    <citation type="submission" date="2023-07" db="EMBL/GenBank/DDBJ databases">
        <title>A chromosome-level genome assembly of Lolium multiflorum.</title>
        <authorList>
            <person name="Chen Y."/>
            <person name="Copetti D."/>
            <person name="Kolliker R."/>
            <person name="Studer B."/>
        </authorList>
    </citation>
    <scope>NUCLEOTIDE SEQUENCE</scope>
    <source>
        <strain evidence="1">02402/16</strain>
        <tissue evidence="1">Leaf</tissue>
    </source>
</reference>
<sequence length="415" mass="46032">MKKFIVELSVVPSALDPLVIYRDNMGVIANAQEPSKLGKLEAVHGGEVFNRIRVHSGFRGFIRSVSWASSKQCTVAKSSTESEYIAASEASSEAVWMKRFIVELGVVPSALDPLAIYRDNMGAIANAQEPRSHKRLKHIKLRYHSIREYIEDGEVKICKVHTDLNVADPLTKAIPRAKHDQHQNAMGVRSTAAPSVPSASGSQIVRTVDVEDDADIEDQSPQDDENELMFPELVDRCSKQAMEDQYMEDIAFGARFDDTDDEEKNENDDSLVLADYEGEDLPTIEWNREDPQLVEGTVFQTMMDCRNAITTYHILTKNNFEVVKSEPDPAFNVGAVDVSLPVPRVRIDAKTIEAIVYNRAAKPPIQPSADPSLMKYTKTAAVPTLVIDATNIEAIADNIASTFDGADDRVRRKLG</sequence>
<evidence type="ECO:0000313" key="2">
    <source>
        <dbReference type="Proteomes" id="UP001231189"/>
    </source>
</evidence>
<keyword evidence="2" id="KW-1185">Reference proteome</keyword>
<evidence type="ECO:0008006" key="3">
    <source>
        <dbReference type="Google" id="ProtNLM"/>
    </source>
</evidence>
<dbReference type="PANTHER" id="PTHR11439:SF467">
    <property type="entry name" value="INTEGRASE CATALYTIC DOMAIN-CONTAINING PROTEIN"/>
    <property type="match status" value="1"/>
</dbReference>
<comment type="caution">
    <text evidence="1">The sequence shown here is derived from an EMBL/GenBank/DDBJ whole genome shotgun (WGS) entry which is preliminary data.</text>
</comment>
<accession>A0AAD8WPW8</accession>
<dbReference type="AlphaFoldDB" id="A0AAD8WPW8"/>